<protein>
    <submittedName>
        <fullName evidence="1">5751_t:CDS:1</fullName>
    </submittedName>
</protein>
<organism evidence="1 2">
    <name type="scientific">Dentiscutata heterogama</name>
    <dbReference type="NCBI Taxonomy" id="1316150"/>
    <lineage>
        <taxon>Eukaryota</taxon>
        <taxon>Fungi</taxon>
        <taxon>Fungi incertae sedis</taxon>
        <taxon>Mucoromycota</taxon>
        <taxon>Glomeromycotina</taxon>
        <taxon>Glomeromycetes</taxon>
        <taxon>Diversisporales</taxon>
        <taxon>Gigasporaceae</taxon>
        <taxon>Dentiscutata</taxon>
    </lineage>
</organism>
<dbReference type="Proteomes" id="UP000789702">
    <property type="component" value="Unassembled WGS sequence"/>
</dbReference>
<gene>
    <name evidence="1" type="ORF">DHETER_LOCUS5966</name>
</gene>
<evidence type="ECO:0000313" key="1">
    <source>
        <dbReference type="EMBL" id="CAG8568751.1"/>
    </source>
</evidence>
<comment type="caution">
    <text evidence="1">The sequence shown here is derived from an EMBL/GenBank/DDBJ whole genome shotgun (WGS) entry which is preliminary data.</text>
</comment>
<reference evidence="1" key="1">
    <citation type="submission" date="2021-06" db="EMBL/GenBank/DDBJ databases">
        <authorList>
            <person name="Kallberg Y."/>
            <person name="Tangrot J."/>
            <person name="Rosling A."/>
        </authorList>
    </citation>
    <scope>NUCLEOTIDE SEQUENCE</scope>
    <source>
        <strain evidence="1">IL203A</strain>
    </source>
</reference>
<feature type="non-terminal residue" evidence="1">
    <location>
        <position position="298"/>
    </location>
</feature>
<evidence type="ECO:0000313" key="2">
    <source>
        <dbReference type="Proteomes" id="UP000789702"/>
    </source>
</evidence>
<keyword evidence="2" id="KW-1185">Reference proteome</keyword>
<dbReference type="EMBL" id="CAJVPU010007099">
    <property type="protein sequence ID" value="CAG8568751.1"/>
    <property type="molecule type" value="Genomic_DNA"/>
</dbReference>
<sequence length="298" mass="33758">MSQEPENTSDYNSNQVNDADSYRDYQPSLPHTDSQISQASTITGMDQYSGIEDDDESHKDINSDIDNKLDELIGLRVSGSSYDPLSERESDRGYYDEHHKSFINGSQPFYSSNGIFNHDNHESAEDIEMMNNGSSRYESDSESGPQSSKRIKRKKLDEILRREDGETDMDDETMTDADQELEQETVFPPIQEGLCVECRDQEASFFCEQCNEDFCEVCFAMIHRTGSRRNHTKKNLKNEQSSDTLGNSSQGVEPISKQTSNGYTSFEETSFDDPDVESKMTSFGSSRDDMASGKRLVE</sequence>
<name>A0ACA9M4M9_9GLOM</name>
<proteinExistence type="predicted"/>
<accession>A0ACA9M4M9</accession>